<dbReference type="HOGENOM" id="CLU_006770_2_0_1"/>
<accession>D6WYV7</accession>
<evidence type="ECO:0000313" key="9">
    <source>
        <dbReference type="Proteomes" id="UP000007266"/>
    </source>
</evidence>
<evidence type="ECO:0000256" key="5">
    <source>
        <dbReference type="PIRSR" id="PIRSR622684-1"/>
    </source>
</evidence>
<dbReference type="Pfam" id="PF00648">
    <property type="entry name" value="Peptidase_C2"/>
    <property type="match status" value="1"/>
</dbReference>
<dbReference type="Pfam" id="PF01067">
    <property type="entry name" value="Calpain_III"/>
    <property type="match status" value="1"/>
</dbReference>
<keyword evidence="4 6" id="KW-0788">Thiol protease</keyword>
<evidence type="ECO:0000256" key="3">
    <source>
        <dbReference type="ARBA" id="ARBA00022801"/>
    </source>
</evidence>
<dbReference type="InterPro" id="IPR036181">
    <property type="entry name" value="MIT_dom_sf"/>
</dbReference>
<feature type="active site" evidence="5 6">
    <location>
        <position position="267"/>
    </location>
</feature>
<dbReference type="Gene3D" id="3.90.70.10">
    <property type="entry name" value="Cysteine proteinases"/>
    <property type="match status" value="1"/>
</dbReference>
<evidence type="ECO:0000259" key="7">
    <source>
        <dbReference type="PROSITE" id="PS50203"/>
    </source>
</evidence>
<organism evidence="8 9">
    <name type="scientific">Tribolium castaneum</name>
    <name type="common">Red flour beetle</name>
    <dbReference type="NCBI Taxonomy" id="7070"/>
    <lineage>
        <taxon>Eukaryota</taxon>
        <taxon>Metazoa</taxon>
        <taxon>Ecdysozoa</taxon>
        <taxon>Arthropoda</taxon>
        <taxon>Hexapoda</taxon>
        <taxon>Insecta</taxon>
        <taxon>Pterygota</taxon>
        <taxon>Neoptera</taxon>
        <taxon>Endopterygota</taxon>
        <taxon>Coleoptera</taxon>
        <taxon>Polyphaga</taxon>
        <taxon>Cucujiformia</taxon>
        <taxon>Tenebrionidae</taxon>
        <taxon>Tenebrionidae incertae sedis</taxon>
        <taxon>Tribolium</taxon>
    </lineage>
</organism>
<feature type="domain" description="Calpain catalytic" evidence="7">
    <location>
        <begin position="215"/>
        <end position="517"/>
    </location>
</feature>
<dbReference type="PhylomeDB" id="D6WYV7"/>
<dbReference type="GO" id="GO:0004197">
    <property type="term" value="F:cysteine-type endopeptidase activity"/>
    <property type="evidence" value="ECO:0000318"/>
    <property type="project" value="GO_Central"/>
</dbReference>
<feature type="active site" evidence="5 6">
    <location>
        <position position="435"/>
    </location>
</feature>
<proteinExistence type="inferred from homology"/>
<dbReference type="EMBL" id="KQ971363">
    <property type="protein sequence ID" value="EFA09011.1"/>
    <property type="molecule type" value="Genomic_DNA"/>
</dbReference>
<dbReference type="InterPro" id="IPR022684">
    <property type="entry name" value="Calpain_cysteine_protease"/>
</dbReference>
<dbReference type="SUPFAM" id="SSF54001">
    <property type="entry name" value="Cysteine proteinases"/>
    <property type="match status" value="1"/>
</dbReference>
<dbReference type="PANTHER" id="PTHR46143:SF1">
    <property type="entry name" value="CALPAIN-7"/>
    <property type="match status" value="1"/>
</dbReference>
<dbReference type="MEROPS" id="C02.029"/>
<comment type="similarity">
    <text evidence="1">Belongs to the peptidase C2 family.</text>
</comment>
<keyword evidence="2 6" id="KW-0645">Protease</keyword>
<name>D6WYV7_TRICA</name>
<dbReference type="PANTHER" id="PTHR46143">
    <property type="entry name" value="CALPAIN-7"/>
    <property type="match status" value="1"/>
</dbReference>
<reference evidence="8 9" key="2">
    <citation type="journal article" date="2010" name="Nucleic Acids Res.">
        <title>BeetleBase in 2010: revisions to provide comprehensive genomic information for Tribolium castaneum.</title>
        <authorList>
            <person name="Kim H.S."/>
            <person name="Murphy T."/>
            <person name="Xia J."/>
            <person name="Caragea D."/>
            <person name="Park Y."/>
            <person name="Beeman R.W."/>
            <person name="Lorenzen M.D."/>
            <person name="Butcher S."/>
            <person name="Manak J.R."/>
            <person name="Brown S.J."/>
        </authorList>
    </citation>
    <scope>GENOME REANNOTATION</scope>
    <source>
        <strain evidence="8 9">Georgia GA2</strain>
    </source>
</reference>
<dbReference type="InterPro" id="IPR036213">
    <property type="entry name" value="Calpain_III_sf"/>
</dbReference>
<dbReference type="PRINTS" id="PR00704">
    <property type="entry name" value="CALPAIN"/>
</dbReference>
<keyword evidence="9" id="KW-1185">Reference proteome</keyword>
<dbReference type="InterPro" id="IPR001300">
    <property type="entry name" value="Peptidase_C2_calpain_cat"/>
</dbReference>
<evidence type="ECO:0000256" key="2">
    <source>
        <dbReference type="ARBA" id="ARBA00022670"/>
    </source>
</evidence>
<evidence type="ECO:0000256" key="6">
    <source>
        <dbReference type="PROSITE-ProRule" id="PRU00239"/>
    </source>
</evidence>
<dbReference type="InterPro" id="IPR038765">
    <property type="entry name" value="Papain-like_cys_pep_sf"/>
</dbReference>
<dbReference type="InterPro" id="IPR051297">
    <property type="entry name" value="PalB/RIM13"/>
</dbReference>
<dbReference type="SUPFAM" id="SSF116846">
    <property type="entry name" value="MIT domain"/>
    <property type="match status" value="2"/>
</dbReference>
<dbReference type="eggNOG" id="KOG0045">
    <property type="taxonomic scope" value="Eukaryota"/>
</dbReference>
<dbReference type="Pfam" id="PF04212">
    <property type="entry name" value="MIT"/>
    <property type="match status" value="1"/>
</dbReference>
<dbReference type="PROSITE" id="PS50203">
    <property type="entry name" value="CALPAIN_CAT"/>
    <property type="match status" value="1"/>
</dbReference>
<dbReference type="SMART" id="SM00745">
    <property type="entry name" value="MIT"/>
    <property type="match status" value="2"/>
</dbReference>
<sequence length="788" mass="89297">MSLIEDAVEAAKKAVQFDQEGKTEASIYYYEAASALLERAATSLDSDKAKSFKTKSNEYKNRALELQNARNTDHKVESDTNKQQLQKGYFLLQEAIEEDESGDKSDAIELYAQAIEFITKNPDLMQGELKQLALQALERAEALKGIKHEPKVGRTPVRAKPDLHRGSSAHLQVTGADSYTPEEKAVLCHTSNINSREYVPFMTVDLTEKFQYSIPFTDKDGFLALSPKQKREFSSWVRPQDLCTEPCIVDGAAPNYLNIKQTVISDCSFVASLAVSALYEKKFGRKLVTAIIYPQRRDKQPRYNPFGKYMIKLHVNGVARKVIIDDYLPINRYGQLLCSYSSNKREFWISLLEKAYMKVMGGYDFPGSNSNIDLHALTGWIPERTAIRKNDPDFNKDALFSTLESRLAKGDVLVTVATGELSDADAERSGLVPTHAYAVMDVRTVDGVRLLKLKNPWSHLRWRGRYSELDIKRWTPELQRELQYDPSGAAQFDNGVFWIDYESLCAFFDVFYMNWNPELFKYTFCIHQSWNAGTGPVKDLYTIGSNPQFSLDVSSNAGAVWLLLTRHITDIDDFRENQEYITVLVYKNDGKRVYYPYDPPPYIDGVKINSPHYLCKIILSPGSSTKYTIVISQYEKTSTIYYTLRAYATCPFTLRKIADPFKYEQEITGEWRGLTAGGCPNHPLTFKNNPKFRLEIEGSSNRVFIELKGPKQYQIGIEVVILKVSDDSVTAPFRSKSSGAYRSGYVILELENIPAGVLQIVPSTFLPSQEGPFFLLVKASAPIQLTKF</sequence>
<dbReference type="InterPro" id="IPR007330">
    <property type="entry name" value="MIT_dom"/>
</dbReference>
<dbReference type="Proteomes" id="UP000007266">
    <property type="component" value="Linkage group 8"/>
</dbReference>
<gene>
    <name evidence="8" type="primary">AUGUSTUS-3.0.2_06719</name>
    <name evidence="8" type="ORF">TcasGA2_TC006719</name>
</gene>
<dbReference type="SUPFAM" id="SSF49758">
    <property type="entry name" value="Calpain large subunit, middle domain (domain III)"/>
    <property type="match status" value="2"/>
</dbReference>
<dbReference type="AlphaFoldDB" id="D6WYV7"/>
<dbReference type="OMA" id="GDYRRGC"/>
<dbReference type="OrthoDB" id="167576at2759"/>
<evidence type="ECO:0000256" key="1">
    <source>
        <dbReference type="ARBA" id="ARBA00007623"/>
    </source>
</evidence>
<dbReference type="GO" id="GO:0004198">
    <property type="term" value="F:calcium-dependent cysteine-type endopeptidase activity"/>
    <property type="evidence" value="ECO:0007669"/>
    <property type="project" value="InterPro"/>
</dbReference>
<dbReference type="KEGG" id="tca:656034"/>
<dbReference type="InterPro" id="IPR022682">
    <property type="entry name" value="Calpain_domain_III"/>
</dbReference>
<dbReference type="Gene3D" id="1.20.58.80">
    <property type="entry name" value="Phosphotransferase system, lactose/cellobiose-type IIA subunit"/>
    <property type="match status" value="2"/>
</dbReference>
<dbReference type="SMART" id="SM00230">
    <property type="entry name" value="CysPc"/>
    <property type="match status" value="1"/>
</dbReference>
<protein>
    <submittedName>
        <fullName evidence="8">Calpain-7-like Protein</fullName>
    </submittedName>
</protein>
<dbReference type="STRING" id="7070.D6WYV7"/>
<dbReference type="InParanoid" id="D6WYV7"/>
<dbReference type="SMART" id="SM00720">
    <property type="entry name" value="calpain_III"/>
    <property type="match status" value="1"/>
</dbReference>
<reference evidence="8 9" key="1">
    <citation type="journal article" date="2008" name="Nature">
        <title>The genome of the model beetle and pest Tribolium castaneum.</title>
        <authorList>
            <consortium name="Tribolium Genome Sequencing Consortium"/>
            <person name="Richards S."/>
            <person name="Gibbs R.A."/>
            <person name="Weinstock G.M."/>
            <person name="Brown S.J."/>
            <person name="Denell R."/>
            <person name="Beeman R.W."/>
            <person name="Gibbs R."/>
            <person name="Beeman R.W."/>
            <person name="Brown S.J."/>
            <person name="Bucher G."/>
            <person name="Friedrich M."/>
            <person name="Grimmelikhuijzen C.J."/>
            <person name="Klingler M."/>
            <person name="Lorenzen M."/>
            <person name="Richards S."/>
            <person name="Roth S."/>
            <person name="Schroder R."/>
            <person name="Tautz D."/>
            <person name="Zdobnov E.M."/>
            <person name="Muzny D."/>
            <person name="Gibbs R.A."/>
            <person name="Weinstock G.M."/>
            <person name="Attaway T."/>
            <person name="Bell S."/>
            <person name="Buhay C.J."/>
            <person name="Chandrabose M.N."/>
            <person name="Chavez D."/>
            <person name="Clerk-Blankenburg K.P."/>
            <person name="Cree A."/>
            <person name="Dao M."/>
            <person name="Davis C."/>
            <person name="Chacko J."/>
            <person name="Dinh H."/>
            <person name="Dugan-Rocha S."/>
            <person name="Fowler G."/>
            <person name="Garner T.T."/>
            <person name="Garnes J."/>
            <person name="Gnirke A."/>
            <person name="Hawes A."/>
            <person name="Hernandez J."/>
            <person name="Hines S."/>
            <person name="Holder M."/>
            <person name="Hume J."/>
            <person name="Jhangiani S.N."/>
            <person name="Joshi V."/>
            <person name="Khan Z.M."/>
            <person name="Jackson L."/>
            <person name="Kovar C."/>
            <person name="Kowis A."/>
            <person name="Lee S."/>
            <person name="Lewis L.R."/>
            <person name="Margolis J."/>
            <person name="Morgan M."/>
            <person name="Nazareth L.V."/>
            <person name="Nguyen N."/>
            <person name="Okwuonu G."/>
            <person name="Parker D."/>
            <person name="Richards S."/>
            <person name="Ruiz S.J."/>
            <person name="Santibanez J."/>
            <person name="Savard J."/>
            <person name="Scherer S.E."/>
            <person name="Schneider B."/>
            <person name="Sodergren E."/>
            <person name="Tautz D."/>
            <person name="Vattahil S."/>
            <person name="Villasana D."/>
            <person name="White C.S."/>
            <person name="Wright R."/>
            <person name="Park Y."/>
            <person name="Beeman R.W."/>
            <person name="Lord J."/>
            <person name="Oppert B."/>
            <person name="Lorenzen M."/>
            <person name="Brown S."/>
            <person name="Wang L."/>
            <person name="Savard J."/>
            <person name="Tautz D."/>
            <person name="Richards S."/>
            <person name="Weinstock G."/>
            <person name="Gibbs R.A."/>
            <person name="Liu Y."/>
            <person name="Worley K."/>
            <person name="Weinstock G."/>
            <person name="Elsik C.G."/>
            <person name="Reese J.T."/>
            <person name="Elhaik E."/>
            <person name="Landan G."/>
            <person name="Graur D."/>
            <person name="Arensburger P."/>
            <person name="Atkinson P."/>
            <person name="Beeman R.W."/>
            <person name="Beidler J."/>
            <person name="Brown S.J."/>
            <person name="Demuth J.P."/>
            <person name="Drury D.W."/>
            <person name="Du Y.Z."/>
            <person name="Fujiwara H."/>
            <person name="Lorenzen M."/>
            <person name="Maselli V."/>
            <person name="Osanai M."/>
            <person name="Park Y."/>
            <person name="Robertson H.M."/>
            <person name="Tu Z."/>
            <person name="Wang J.J."/>
            <person name="Wang S."/>
            <person name="Richards S."/>
            <person name="Song H."/>
            <person name="Zhang L."/>
            <person name="Sodergren E."/>
            <person name="Werner D."/>
            <person name="Stanke M."/>
            <person name="Morgenstern B."/>
            <person name="Solovyev V."/>
            <person name="Kosarev P."/>
            <person name="Brown G."/>
            <person name="Chen H.C."/>
            <person name="Ermolaeva O."/>
            <person name="Hlavina W."/>
            <person name="Kapustin Y."/>
            <person name="Kiryutin B."/>
            <person name="Kitts P."/>
            <person name="Maglott D."/>
            <person name="Pruitt K."/>
            <person name="Sapojnikov V."/>
            <person name="Souvorov A."/>
            <person name="Mackey A.J."/>
            <person name="Waterhouse R.M."/>
            <person name="Wyder S."/>
            <person name="Zdobnov E.M."/>
            <person name="Zdobnov E.M."/>
            <person name="Wyder S."/>
            <person name="Kriventseva E.V."/>
            <person name="Kadowaki T."/>
            <person name="Bork P."/>
            <person name="Aranda M."/>
            <person name="Bao R."/>
            <person name="Beermann A."/>
            <person name="Berns N."/>
            <person name="Bolognesi R."/>
            <person name="Bonneton F."/>
            <person name="Bopp D."/>
            <person name="Brown S.J."/>
            <person name="Bucher G."/>
            <person name="Butts T."/>
            <person name="Chaumot A."/>
            <person name="Denell R.E."/>
            <person name="Ferrier D.E."/>
            <person name="Friedrich M."/>
            <person name="Gordon C.M."/>
            <person name="Jindra M."/>
            <person name="Klingler M."/>
            <person name="Lan Q."/>
            <person name="Lattorff H.M."/>
            <person name="Laudet V."/>
            <person name="von Levetsow C."/>
            <person name="Liu Z."/>
            <person name="Lutz R."/>
            <person name="Lynch J.A."/>
            <person name="da Fonseca R.N."/>
            <person name="Posnien N."/>
            <person name="Reuter R."/>
            <person name="Roth S."/>
            <person name="Savard J."/>
            <person name="Schinko J.B."/>
            <person name="Schmitt C."/>
            <person name="Schoppmeier M."/>
            <person name="Schroder R."/>
            <person name="Shippy T.D."/>
            <person name="Simonnet F."/>
            <person name="Marques-Souza H."/>
            <person name="Tautz D."/>
            <person name="Tomoyasu Y."/>
            <person name="Trauner J."/>
            <person name="Van der Zee M."/>
            <person name="Vervoort M."/>
            <person name="Wittkopp N."/>
            <person name="Wimmer E.A."/>
            <person name="Yang X."/>
            <person name="Jones A.K."/>
            <person name="Sattelle D.B."/>
            <person name="Ebert P.R."/>
            <person name="Nelson D."/>
            <person name="Scott J.G."/>
            <person name="Beeman R.W."/>
            <person name="Muthukrishnan S."/>
            <person name="Kramer K.J."/>
            <person name="Arakane Y."/>
            <person name="Beeman R.W."/>
            <person name="Zhu Q."/>
            <person name="Hogenkamp D."/>
            <person name="Dixit R."/>
            <person name="Oppert B."/>
            <person name="Jiang H."/>
            <person name="Zou Z."/>
            <person name="Marshall J."/>
            <person name="Elpidina E."/>
            <person name="Vinokurov K."/>
            <person name="Oppert C."/>
            <person name="Zou Z."/>
            <person name="Evans J."/>
            <person name="Lu Z."/>
            <person name="Zhao P."/>
            <person name="Sumathipala N."/>
            <person name="Altincicek B."/>
            <person name="Vilcinskas A."/>
            <person name="Williams M."/>
            <person name="Hultmark D."/>
            <person name="Hetru C."/>
            <person name="Jiang H."/>
            <person name="Grimmelikhuijzen C.J."/>
            <person name="Hauser F."/>
            <person name="Cazzamali G."/>
            <person name="Williamson M."/>
            <person name="Park Y."/>
            <person name="Li B."/>
            <person name="Tanaka Y."/>
            <person name="Predel R."/>
            <person name="Neupert S."/>
            <person name="Schachtner J."/>
            <person name="Verleyen P."/>
            <person name="Raible F."/>
            <person name="Bork P."/>
            <person name="Friedrich M."/>
            <person name="Walden K.K."/>
            <person name="Robertson H.M."/>
            <person name="Angeli S."/>
            <person name="Foret S."/>
            <person name="Bucher G."/>
            <person name="Schuetz S."/>
            <person name="Maleszka R."/>
            <person name="Wimmer E.A."/>
            <person name="Beeman R.W."/>
            <person name="Lorenzen M."/>
            <person name="Tomoyasu Y."/>
            <person name="Miller S.C."/>
            <person name="Grossmann D."/>
            <person name="Bucher G."/>
        </authorList>
    </citation>
    <scope>NUCLEOTIDE SEQUENCE [LARGE SCALE GENOMIC DNA]</scope>
    <source>
        <strain evidence="8 9">Georgia GA2</strain>
    </source>
</reference>
<evidence type="ECO:0000313" key="8">
    <source>
        <dbReference type="EMBL" id="EFA09011.1"/>
    </source>
</evidence>
<dbReference type="InterPro" id="IPR022683">
    <property type="entry name" value="Calpain_III"/>
</dbReference>
<dbReference type="GO" id="GO:0006508">
    <property type="term" value="P:proteolysis"/>
    <property type="evidence" value="ECO:0000318"/>
    <property type="project" value="GO_Central"/>
</dbReference>
<feature type="active site" evidence="5 6">
    <location>
        <position position="455"/>
    </location>
</feature>
<keyword evidence="3 6" id="KW-0378">Hydrolase</keyword>
<dbReference type="Gene3D" id="2.60.120.380">
    <property type="match status" value="2"/>
</dbReference>
<evidence type="ECO:0000256" key="4">
    <source>
        <dbReference type="ARBA" id="ARBA00022807"/>
    </source>
</evidence>
<dbReference type="CDD" id="cd00044">
    <property type="entry name" value="CysPc"/>
    <property type="match status" value="1"/>
</dbReference>